<evidence type="ECO:0000256" key="2">
    <source>
        <dbReference type="SAM" id="MobiDB-lite"/>
    </source>
</evidence>
<evidence type="ECO:0000259" key="3">
    <source>
        <dbReference type="Pfam" id="PF12923"/>
    </source>
</evidence>
<dbReference type="GeneID" id="90038241"/>
<comment type="caution">
    <text evidence="5">The sequence shown here is derived from an EMBL/GenBank/DDBJ whole genome shotgun (WGS) entry which is preliminary data.</text>
</comment>
<dbReference type="Proteomes" id="UP001498771">
    <property type="component" value="Unassembled WGS sequence"/>
</dbReference>
<dbReference type="PANTHER" id="PTHR13191">
    <property type="entry name" value="RIBOSOMAL RNA PROCESSING PROTEIN 7-RELATED"/>
    <property type="match status" value="1"/>
</dbReference>
<dbReference type="RefSeq" id="XP_064768173.1">
    <property type="nucleotide sequence ID" value="XM_064912729.1"/>
</dbReference>
<gene>
    <name evidence="5" type="ORF">BZA70DRAFT_279163</name>
</gene>
<accession>A0ABR1F5N9</accession>
<feature type="compositionally biased region" description="Acidic residues" evidence="2">
    <location>
        <begin position="43"/>
        <end position="59"/>
    </location>
</feature>
<evidence type="ECO:0000256" key="1">
    <source>
        <dbReference type="ARBA" id="ARBA00006110"/>
    </source>
</evidence>
<dbReference type="Gene3D" id="6.10.250.1770">
    <property type="match status" value="1"/>
</dbReference>
<feature type="region of interest" description="Disordered" evidence="2">
    <location>
        <begin position="109"/>
        <end position="130"/>
    </location>
</feature>
<keyword evidence="6" id="KW-1185">Reference proteome</keyword>
<dbReference type="Pfam" id="PF17799">
    <property type="entry name" value="RRM_Rrp7"/>
    <property type="match status" value="1"/>
</dbReference>
<dbReference type="PANTHER" id="PTHR13191:SF0">
    <property type="entry name" value="RIBOSOMAL RNA-PROCESSING PROTEIN 7 HOMOLOG A-RELATED"/>
    <property type="match status" value="1"/>
</dbReference>
<dbReference type="EMBL" id="JBBJBU010000006">
    <property type="protein sequence ID" value="KAK7205140.1"/>
    <property type="molecule type" value="Genomic_DNA"/>
</dbReference>
<sequence length="356" mass="39636">MAKKAGEKSHKKSKKVEAQVISGFYVLPVAFPGTTMTNLDRGSDEEEEEEEEDEDEDDFSSQNVLHYMYAREHKTPGSNAPSNTLFLANLPIDATTMHIHVLISQLLGEHKDEDESDEEEEQGRTRKRKEKVLPTSVTFLPSPTGSQFNLIPALSSLTGLQKSDKASSSIRRILPSNSSAHVTFASAPSLARILAILKYKQASPPFWTLPNASSPAASSGASGYSRYTAIHARRFVPAQVLQSTVDSFMERFNAEEEERERAAKRARSEPDADGFVTVTRGAGAGRGGVAVSSDAVREAAKEKMKKKELKDFYRFQVRERKKERMNDLLMNFKKDQEKIVELKAKRKFKPFAGSMA</sequence>
<evidence type="ECO:0000313" key="5">
    <source>
        <dbReference type="EMBL" id="KAK7205140.1"/>
    </source>
</evidence>
<evidence type="ECO:0000259" key="4">
    <source>
        <dbReference type="Pfam" id="PF17799"/>
    </source>
</evidence>
<feature type="domain" description="Rrp7 RRM-like N-terminal" evidence="4">
    <location>
        <begin position="61"/>
        <end position="105"/>
    </location>
</feature>
<organism evidence="5 6">
    <name type="scientific">Myxozyma melibiosi</name>
    <dbReference type="NCBI Taxonomy" id="54550"/>
    <lineage>
        <taxon>Eukaryota</taxon>
        <taxon>Fungi</taxon>
        <taxon>Dikarya</taxon>
        <taxon>Ascomycota</taxon>
        <taxon>Saccharomycotina</taxon>
        <taxon>Lipomycetes</taxon>
        <taxon>Lipomycetales</taxon>
        <taxon>Lipomycetaceae</taxon>
        <taxon>Myxozyma</taxon>
    </lineage>
</organism>
<dbReference type="InterPro" id="IPR040447">
    <property type="entry name" value="RRM_Rrp7"/>
</dbReference>
<protein>
    <submittedName>
        <fullName evidence="5">Ribosomal RNA-processing protein 7-domain-containing protein</fullName>
    </submittedName>
</protein>
<dbReference type="InterPro" id="IPR040446">
    <property type="entry name" value="RRP7"/>
</dbReference>
<proteinExistence type="inferred from homology"/>
<dbReference type="Pfam" id="PF12923">
    <property type="entry name" value="RRP7"/>
    <property type="match status" value="1"/>
</dbReference>
<comment type="similarity">
    <text evidence="1">Belongs to the RRP7 family.</text>
</comment>
<feature type="domain" description="Ribosomal RNA-processing protein 7 C-terminal" evidence="3">
    <location>
        <begin position="234"/>
        <end position="351"/>
    </location>
</feature>
<evidence type="ECO:0000313" key="6">
    <source>
        <dbReference type="Proteomes" id="UP001498771"/>
    </source>
</evidence>
<reference evidence="5 6" key="1">
    <citation type="submission" date="2024-03" db="EMBL/GenBank/DDBJ databases">
        <title>Genome-scale model development and genomic sequencing of the oleaginous clade Lipomyces.</title>
        <authorList>
            <consortium name="Lawrence Berkeley National Laboratory"/>
            <person name="Czajka J.J."/>
            <person name="Han Y."/>
            <person name="Kim J."/>
            <person name="Mondo S.J."/>
            <person name="Hofstad B.A."/>
            <person name="Robles A."/>
            <person name="Haridas S."/>
            <person name="Riley R."/>
            <person name="LaButti K."/>
            <person name="Pangilinan J."/>
            <person name="Andreopoulos W."/>
            <person name="Lipzen A."/>
            <person name="Yan J."/>
            <person name="Wang M."/>
            <person name="Ng V."/>
            <person name="Grigoriev I.V."/>
            <person name="Spatafora J.W."/>
            <person name="Magnuson J.K."/>
            <person name="Baker S.E."/>
            <person name="Pomraning K.R."/>
        </authorList>
    </citation>
    <scope>NUCLEOTIDE SEQUENCE [LARGE SCALE GENOMIC DNA]</scope>
    <source>
        <strain evidence="5 6">Phaff 52-87</strain>
    </source>
</reference>
<name>A0ABR1F5N9_9ASCO</name>
<dbReference type="InterPro" id="IPR024326">
    <property type="entry name" value="RRP7_C"/>
</dbReference>
<feature type="region of interest" description="Disordered" evidence="2">
    <location>
        <begin position="33"/>
        <end position="61"/>
    </location>
</feature>